<reference evidence="2 3" key="1">
    <citation type="submission" date="2019-06" db="EMBL/GenBank/DDBJ databases">
        <title>Sequencing the genomes of 1000 actinobacteria strains.</title>
        <authorList>
            <person name="Klenk H.-P."/>
        </authorList>
    </citation>
    <scope>NUCLEOTIDE SEQUENCE [LARGE SCALE GENOMIC DNA]</scope>
    <source>
        <strain evidence="2 3">DSM 20169</strain>
    </source>
</reference>
<dbReference type="AlphaFoldDB" id="A0A543BL80"/>
<protein>
    <submittedName>
        <fullName evidence="2">Uncharacterized protein</fullName>
    </submittedName>
</protein>
<organism evidence="2 3">
    <name type="scientific">Microbacterium saperdae</name>
    <dbReference type="NCBI Taxonomy" id="69368"/>
    <lineage>
        <taxon>Bacteria</taxon>
        <taxon>Bacillati</taxon>
        <taxon>Actinomycetota</taxon>
        <taxon>Actinomycetes</taxon>
        <taxon>Micrococcales</taxon>
        <taxon>Microbacteriaceae</taxon>
        <taxon>Microbacterium</taxon>
    </lineage>
</organism>
<sequence length="105" mass="11046">MSTLTGVWDATLQTPLGPIAIVFSFDGDPTSTASGETVPLTEVTTLPQDGTALSARWGADVTKPLPVHLDFTVTFDGDELQGTAKAGMLMPSGELRGERRTHTTS</sequence>
<evidence type="ECO:0000256" key="1">
    <source>
        <dbReference type="SAM" id="MobiDB-lite"/>
    </source>
</evidence>
<proteinExistence type="predicted"/>
<dbReference type="Proteomes" id="UP000317209">
    <property type="component" value="Unassembled WGS sequence"/>
</dbReference>
<evidence type="ECO:0000313" key="2">
    <source>
        <dbReference type="EMBL" id="TQL85582.1"/>
    </source>
</evidence>
<dbReference type="RefSeq" id="WP_141871520.1">
    <property type="nucleotide sequence ID" value="NZ_VFOX01000001.1"/>
</dbReference>
<comment type="caution">
    <text evidence="2">The sequence shown here is derived from an EMBL/GenBank/DDBJ whole genome shotgun (WGS) entry which is preliminary data.</text>
</comment>
<dbReference type="EMBL" id="VFOX01000001">
    <property type="protein sequence ID" value="TQL85582.1"/>
    <property type="molecule type" value="Genomic_DNA"/>
</dbReference>
<dbReference type="OrthoDB" id="5145750at2"/>
<accession>A0A543BL80</accession>
<feature type="compositionally biased region" description="Basic and acidic residues" evidence="1">
    <location>
        <begin position="95"/>
        <end position="105"/>
    </location>
</feature>
<gene>
    <name evidence="2" type="ORF">FB560_1207</name>
</gene>
<keyword evidence="3" id="KW-1185">Reference proteome</keyword>
<feature type="region of interest" description="Disordered" evidence="1">
    <location>
        <begin position="85"/>
        <end position="105"/>
    </location>
</feature>
<name>A0A543BL80_9MICO</name>
<evidence type="ECO:0000313" key="3">
    <source>
        <dbReference type="Proteomes" id="UP000317209"/>
    </source>
</evidence>